<feature type="compositionally biased region" description="Basic and acidic residues" evidence="1">
    <location>
        <begin position="20"/>
        <end position="30"/>
    </location>
</feature>
<proteinExistence type="predicted"/>
<evidence type="ECO:0000313" key="3">
    <source>
        <dbReference type="Proteomes" id="UP000004750"/>
    </source>
</evidence>
<accession>G9ZJA4</accession>
<dbReference type="RefSeq" id="WP_006986857.1">
    <property type="nucleotide sequence ID" value="NZ_JH417969.1"/>
</dbReference>
<keyword evidence="2" id="KW-0449">Lipoprotein</keyword>
<feature type="region of interest" description="Disordered" evidence="1">
    <location>
        <begin position="20"/>
        <end position="69"/>
    </location>
</feature>
<gene>
    <name evidence="2" type="ORF">HMPREF9080_02873</name>
</gene>
<protein>
    <submittedName>
        <fullName evidence="2">Conjugative transfer region lipoprotein family</fullName>
    </submittedName>
</protein>
<dbReference type="Proteomes" id="UP000004750">
    <property type="component" value="Unassembled WGS sequence"/>
</dbReference>
<dbReference type="EMBL" id="AGCM01000184">
    <property type="protein sequence ID" value="EHM50245.1"/>
    <property type="molecule type" value="Genomic_DNA"/>
</dbReference>
<name>G9ZJA4_9GAMM</name>
<organism evidence="2 3">
    <name type="scientific">Cardiobacterium valvarum F0432</name>
    <dbReference type="NCBI Taxonomy" id="797473"/>
    <lineage>
        <taxon>Bacteria</taxon>
        <taxon>Pseudomonadati</taxon>
        <taxon>Pseudomonadota</taxon>
        <taxon>Gammaproteobacteria</taxon>
        <taxon>Cardiobacteriales</taxon>
        <taxon>Cardiobacteriaceae</taxon>
        <taxon>Cardiobacterium</taxon>
    </lineage>
</organism>
<dbReference type="STRING" id="797473.HMPREF9080_02873"/>
<reference evidence="2 3" key="1">
    <citation type="submission" date="2011-08" db="EMBL/GenBank/DDBJ databases">
        <authorList>
            <person name="Weinstock G."/>
            <person name="Sodergren E."/>
            <person name="Clifton S."/>
            <person name="Fulton L."/>
            <person name="Fulton B."/>
            <person name="Courtney L."/>
            <person name="Fronick C."/>
            <person name="Harrison M."/>
            <person name="Strong C."/>
            <person name="Farmer C."/>
            <person name="Delahaunty K."/>
            <person name="Markovic C."/>
            <person name="Hall O."/>
            <person name="Minx P."/>
            <person name="Tomlinson C."/>
            <person name="Mitreva M."/>
            <person name="Hou S."/>
            <person name="Chen J."/>
            <person name="Wollam A."/>
            <person name="Pepin K.H."/>
            <person name="Johnson M."/>
            <person name="Bhonagiri V."/>
            <person name="Zhang X."/>
            <person name="Suruliraj S."/>
            <person name="Warren W."/>
            <person name="Chinwalla A."/>
            <person name="Mardis E.R."/>
            <person name="Wilson R.K."/>
        </authorList>
    </citation>
    <scope>NUCLEOTIDE SEQUENCE [LARGE SCALE GENOMIC DNA]</scope>
    <source>
        <strain evidence="2 3">F0432</strain>
    </source>
</reference>
<evidence type="ECO:0000313" key="2">
    <source>
        <dbReference type="EMBL" id="EHM50245.1"/>
    </source>
</evidence>
<sequence length="119" mass="13212">MQQETDVVTRWRTNNRRYLAGEHHSARDGDQCGGARGIPHRCPADDHGQGHPSTRPTSGGHLDELNQDFKEVPNPKILGYVYPHYSATGMPVPGYFTSFRLYKVNHNALMGEGAIGELP</sequence>
<dbReference type="AlphaFoldDB" id="G9ZJA4"/>
<dbReference type="HOGENOM" id="CLU_2057136_0_0_6"/>
<comment type="caution">
    <text evidence="2">The sequence shown here is derived from an EMBL/GenBank/DDBJ whole genome shotgun (WGS) entry which is preliminary data.</text>
</comment>
<evidence type="ECO:0000256" key="1">
    <source>
        <dbReference type="SAM" id="MobiDB-lite"/>
    </source>
</evidence>